<dbReference type="Gene3D" id="3.40.50.2000">
    <property type="entry name" value="Glycogen Phosphorylase B"/>
    <property type="match status" value="2"/>
</dbReference>
<proteinExistence type="predicted"/>
<feature type="domain" description="Glycosyl transferase family 1" evidence="2">
    <location>
        <begin position="193"/>
        <end position="367"/>
    </location>
</feature>
<dbReference type="PATRIC" id="fig|1434117.4.peg.195"/>
<keyword evidence="4" id="KW-0808">Transferase</keyword>
<keyword evidence="4" id="KW-0328">Glycosyltransferase</keyword>
<dbReference type="PANTHER" id="PTHR12526">
    <property type="entry name" value="GLYCOSYLTRANSFERASE"/>
    <property type="match status" value="1"/>
</dbReference>
<sequence>MKLFISYGMQLDLFNGSNVHTIELLNNLKKLGVDVLLFSRSSKNRSYKNPNIIEVPSTHFQFLFSNYLNIFTYQLSLFLYLIYYTIKLKPDLFYARLSGSGASSTIVSSILGIPQVGEVNGITIDEMIIQGSSKSKIKIAQLIESINLKGCSKLIAVTDGVKKGLMEIYFIPESKIVVINNGANTELFIPMDKNKVKKELNLDSTLHYICFVGNLIPWQGVEYLIRAAPLILKEFADARFLIVGDGIMKKEWMKLADDLGLLDNFIFTGRIPYEKVPVYINASDICVAPFIKERNSKIGLSALKTYEYLACGKPLVASAIPGVKDLIELSGGGIAVTPENSEELAAAVIKLLRDENSRKLMGEKGRKYIVKNHSWNSVAKKVLSVCNEASKSH</sequence>
<reference evidence="4 5" key="1">
    <citation type="submission" date="2014-07" db="EMBL/GenBank/DDBJ databases">
        <title>Methanogenic archaea and the global carbon cycle.</title>
        <authorList>
            <person name="Henriksen J.R."/>
            <person name="Luke J."/>
            <person name="Reinhart S."/>
            <person name="Benedict M.N."/>
            <person name="Youngblut N.D."/>
            <person name="Metcalf M.E."/>
            <person name="Whitaker R.J."/>
            <person name="Metcalf W.W."/>
        </authorList>
    </citation>
    <scope>NUCLEOTIDE SEQUENCE [LARGE SCALE GENOMIC DNA]</scope>
    <source>
        <strain evidence="4 5">WWM610</strain>
    </source>
</reference>
<keyword evidence="1" id="KW-0812">Transmembrane</keyword>
<feature type="transmembrane region" description="Helical" evidence="1">
    <location>
        <begin position="67"/>
        <end position="86"/>
    </location>
</feature>
<dbReference type="AlphaFoldDB" id="A0A0E3PSH2"/>
<evidence type="ECO:0000256" key="1">
    <source>
        <dbReference type="SAM" id="Phobius"/>
    </source>
</evidence>
<dbReference type="InterPro" id="IPR028098">
    <property type="entry name" value="Glyco_trans_4-like_N"/>
</dbReference>
<keyword evidence="1" id="KW-0472">Membrane</keyword>
<evidence type="ECO:0000313" key="5">
    <source>
        <dbReference type="Proteomes" id="UP000033058"/>
    </source>
</evidence>
<name>A0A0E3PSH2_METMZ</name>
<dbReference type="Pfam" id="PF00534">
    <property type="entry name" value="Glycos_transf_1"/>
    <property type="match status" value="1"/>
</dbReference>
<dbReference type="GO" id="GO:0016757">
    <property type="term" value="F:glycosyltransferase activity"/>
    <property type="evidence" value="ECO:0007669"/>
    <property type="project" value="UniProtKB-KW"/>
</dbReference>
<dbReference type="Pfam" id="PF13439">
    <property type="entry name" value="Glyco_transf_4"/>
    <property type="match status" value="1"/>
</dbReference>
<dbReference type="HOGENOM" id="CLU_009583_2_2_2"/>
<dbReference type="SUPFAM" id="SSF53756">
    <property type="entry name" value="UDP-Glycosyltransferase/glycogen phosphorylase"/>
    <property type="match status" value="1"/>
</dbReference>
<protein>
    <submittedName>
        <fullName evidence="4">Glycosyltransferase</fullName>
        <ecNumber evidence="4">2.4.1.-</ecNumber>
    </submittedName>
</protein>
<gene>
    <name evidence="4" type="ORF">MSMAW_0167</name>
</gene>
<evidence type="ECO:0000313" key="4">
    <source>
        <dbReference type="EMBL" id="AKB39158.1"/>
    </source>
</evidence>
<evidence type="ECO:0000259" key="3">
    <source>
        <dbReference type="Pfam" id="PF13439"/>
    </source>
</evidence>
<keyword evidence="1" id="KW-1133">Transmembrane helix</keyword>
<dbReference type="EC" id="2.4.1.-" evidence="4"/>
<evidence type="ECO:0000259" key="2">
    <source>
        <dbReference type="Pfam" id="PF00534"/>
    </source>
</evidence>
<accession>A0A0E3PSH2</accession>
<organism evidence="4 5">
    <name type="scientific">Methanosarcina mazei WWM610</name>
    <dbReference type="NCBI Taxonomy" id="1434117"/>
    <lineage>
        <taxon>Archaea</taxon>
        <taxon>Methanobacteriati</taxon>
        <taxon>Methanobacteriota</taxon>
        <taxon>Stenosarchaea group</taxon>
        <taxon>Methanomicrobia</taxon>
        <taxon>Methanosarcinales</taxon>
        <taxon>Methanosarcinaceae</taxon>
        <taxon>Methanosarcina</taxon>
    </lineage>
</organism>
<dbReference type="PANTHER" id="PTHR12526:SF622">
    <property type="entry name" value="GLYCOSYLTRANSFERASE (GROUP I)"/>
    <property type="match status" value="1"/>
</dbReference>
<dbReference type="Proteomes" id="UP000033058">
    <property type="component" value="Chromosome"/>
</dbReference>
<dbReference type="InterPro" id="IPR001296">
    <property type="entry name" value="Glyco_trans_1"/>
</dbReference>
<feature type="domain" description="Glycosyltransferase subfamily 4-like N-terminal" evidence="3">
    <location>
        <begin position="15"/>
        <end position="186"/>
    </location>
</feature>
<dbReference type="EMBL" id="CP009509">
    <property type="protein sequence ID" value="AKB39158.1"/>
    <property type="molecule type" value="Genomic_DNA"/>
</dbReference>
<dbReference type="CDD" id="cd03801">
    <property type="entry name" value="GT4_PimA-like"/>
    <property type="match status" value="1"/>
</dbReference>